<sequence length="38" mass="4400">MGIAAVTPMLLEVVCSLCRIIHIRLKLLFFFNMQLEVH</sequence>
<proteinExistence type="predicted"/>
<organism evidence="1">
    <name type="scientific">Yersinia pestis Java 9</name>
    <dbReference type="NCBI Taxonomy" id="880632"/>
    <lineage>
        <taxon>Bacteria</taxon>
        <taxon>Pseudomonadati</taxon>
        <taxon>Pseudomonadota</taxon>
        <taxon>Gammaproteobacteria</taxon>
        <taxon>Enterobacterales</taxon>
        <taxon>Yersiniaceae</taxon>
        <taxon>Yersinia</taxon>
    </lineage>
</organism>
<reference evidence="1" key="1">
    <citation type="journal article" date="2012" name="PLoS ONE">
        <title>Novel Plasmids and Resistance Phenotypes in Yersinia pestis: Unique Plasmid Inventory of Strain Java 9 Mediates High Levels of Arsenic Resistance.</title>
        <authorList>
            <person name="Eppinger M."/>
            <person name="Radnedge L."/>
            <person name="Andersen G."/>
            <person name="Vietri N."/>
            <person name="Severson G."/>
            <person name="Mou S."/>
            <person name="Ravel J."/>
            <person name="Worsham P.L."/>
        </authorList>
    </citation>
    <scope>NUCLEOTIDE SEQUENCE [LARGE SCALE GENOMIC DNA]</scope>
    <source>
        <strain evidence="1">Java 9</strain>
        <plasmid evidence="1">pPCP</plasmid>
    </source>
</reference>
<dbReference type="EMBL" id="CP002180">
    <property type="protein sequence ID" value="ADW66914.1"/>
    <property type="molecule type" value="Genomic_DNA"/>
</dbReference>
<protein>
    <submittedName>
        <fullName evidence="1">Uncharacterized protein</fullName>
    </submittedName>
</protein>
<gene>
    <name evidence="1" type="ORF">YPJ_pPCP16</name>
</gene>
<accession>E8PSB4</accession>
<keyword evidence="1" id="KW-0614">Plasmid</keyword>
<evidence type="ECO:0000313" key="1">
    <source>
        <dbReference type="EMBL" id="ADW66914.1"/>
    </source>
</evidence>
<geneLocation type="plasmid" evidence="1">
    <name>pPCP</name>
</geneLocation>
<dbReference type="AlphaFoldDB" id="E8PSB4"/>
<name>E8PSB4_YERPE</name>